<keyword evidence="2" id="KW-1133">Transmembrane helix</keyword>
<feature type="transmembrane region" description="Helical" evidence="2">
    <location>
        <begin position="257"/>
        <end position="276"/>
    </location>
</feature>
<dbReference type="InterPro" id="IPR041113">
    <property type="entry name" value="Heliorhodopsin"/>
</dbReference>
<evidence type="ECO:0000256" key="1">
    <source>
        <dbReference type="SAM" id="MobiDB-lite"/>
    </source>
</evidence>
<feature type="transmembrane region" description="Helical" evidence="2">
    <location>
        <begin position="35"/>
        <end position="54"/>
    </location>
</feature>
<evidence type="ECO:0000313" key="3">
    <source>
        <dbReference type="EMBL" id="GMH88849.1"/>
    </source>
</evidence>
<feature type="transmembrane region" description="Helical" evidence="2">
    <location>
        <begin position="191"/>
        <end position="210"/>
    </location>
</feature>
<keyword evidence="2" id="KW-0472">Membrane</keyword>
<proteinExistence type="predicted"/>
<sequence length="289" mass="32035">MSLAQPLVKTDVESGNAPTSPSSITDAKLLSMNKAAAILHFSQASLMLATYFAVDSVRDFTKPVLYTYAKFNEGTKGFDQESAFAFDLPIGLITPFFLYMSAIAHFICIISPTNYLNQINQNINRMRWYEYALSSSLMIVMIASLFGVWDLGNLIAIVGCNASMNLFGLWMEEANMPSVKPATSPVNWTPFFLGCLAGVIPWINTMIAFLGSGDFANIPSFVYGILIGYFIFFNTFPVNMVLQYAKVGKWADYRYGEVTYIVLSLLSKSLLAWLVFGGTFQPNGDDDDQ</sequence>
<feature type="region of interest" description="Disordered" evidence="1">
    <location>
        <begin position="1"/>
        <end position="22"/>
    </location>
</feature>
<feature type="transmembrane region" description="Helical" evidence="2">
    <location>
        <begin position="128"/>
        <end position="148"/>
    </location>
</feature>
<evidence type="ECO:0000313" key="4">
    <source>
        <dbReference type="Proteomes" id="UP001162640"/>
    </source>
</evidence>
<dbReference type="Proteomes" id="UP001162640">
    <property type="component" value="Unassembled WGS sequence"/>
</dbReference>
<accession>A0A9W7EQ61</accession>
<reference evidence="4" key="1">
    <citation type="journal article" date="2023" name="Commun. Biol.">
        <title>Genome analysis of Parmales, the sister group of diatoms, reveals the evolutionary specialization of diatoms from phago-mixotrophs to photoautotrophs.</title>
        <authorList>
            <person name="Ban H."/>
            <person name="Sato S."/>
            <person name="Yoshikawa S."/>
            <person name="Yamada K."/>
            <person name="Nakamura Y."/>
            <person name="Ichinomiya M."/>
            <person name="Sato N."/>
            <person name="Blanc-Mathieu R."/>
            <person name="Endo H."/>
            <person name="Kuwata A."/>
            <person name="Ogata H."/>
        </authorList>
    </citation>
    <scope>NUCLEOTIDE SEQUENCE [LARGE SCALE GENOMIC DNA]</scope>
</reference>
<feature type="transmembrane region" description="Helical" evidence="2">
    <location>
        <begin position="154"/>
        <end position="171"/>
    </location>
</feature>
<keyword evidence="2" id="KW-0812">Transmembrane</keyword>
<feature type="transmembrane region" description="Helical" evidence="2">
    <location>
        <begin position="222"/>
        <end position="245"/>
    </location>
</feature>
<dbReference type="NCBIfam" id="NF038020">
    <property type="entry name" value="HeR"/>
    <property type="match status" value="1"/>
</dbReference>
<evidence type="ECO:0000256" key="2">
    <source>
        <dbReference type="SAM" id="Phobius"/>
    </source>
</evidence>
<dbReference type="Gene3D" id="1.20.1070.10">
    <property type="entry name" value="Rhodopsin 7-helix transmembrane proteins"/>
    <property type="match status" value="1"/>
</dbReference>
<comment type="caution">
    <text evidence="3">The sequence shown here is derived from an EMBL/GenBank/DDBJ whole genome shotgun (WGS) entry which is preliminary data.</text>
</comment>
<protein>
    <submittedName>
        <fullName evidence="3">Uncharacterized protein</fullName>
    </submittedName>
</protein>
<feature type="transmembrane region" description="Helical" evidence="2">
    <location>
        <begin position="96"/>
        <end position="116"/>
    </location>
</feature>
<dbReference type="EMBL" id="BLQM01000419">
    <property type="protein sequence ID" value="GMH88849.1"/>
    <property type="molecule type" value="Genomic_DNA"/>
</dbReference>
<dbReference type="Pfam" id="PF18761">
    <property type="entry name" value="Heliorhodopsin"/>
    <property type="match status" value="1"/>
</dbReference>
<gene>
    <name evidence="3" type="ORF">TL16_g11279</name>
</gene>
<name>A0A9W7EQ61_9STRA</name>
<organism evidence="3 4">
    <name type="scientific">Triparma laevis f. inornata</name>
    <dbReference type="NCBI Taxonomy" id="1714386"/>
    <lineage>
        <taxon>Eukaryota</taxon>
        <taxon>Sar</taxon>
        <taxon>Stramenopiles</taxon>
        <taxon>Ochrophyta</taxon>
        <taxon>Bolidophyceae</taxon>
        <taxon>Parmales</taxon>
        <taxon>Triparmaceae</taxon>
        <taxon>Triparma</taxon>
    </lineage>
</organism>
<dbReference type="AlphaFoldDB" id="A0A9W7EQ61"/>